<feature type="chain" id="PRO_5012926550" description="Tc1-like transposase DDE domain-containing protein" evidence="1">
    <location>
        <begin position="16"/>
        <end position="68"/>
    </location>
</feature>
<dbReference type="STRING" id="743788.S8ERC2"/>
<organism evidence="3 4">
    <name type="scientific">Fomitopsis schrenkii</name>
    <name type="common">Brown rot fungus</name>
    <dbReference type="NCBI Taxonomy" id="2126942"/>
    <lineage>
        <taxon>Eukaryota</taxon>
        <taxon>Fungi</taxon>
        <taxon>Dikarya</taxon>
        <taxon>Basidiomycota</taxon>
        <taxon>Agaricomycotina</taxon>
        <taxon>Agaricomycetes</taxon>
        <taxon>Polyporales</taxon>
        <taxon>Fomitopsis</taxon>
    </lineage>
</organism>
<feature type="non-terminal residue" evidence="3">
    <location>
        <position position="68"/>
    </location>
</feature>
<sequence>RFSILPALCLNGILACHIIEGSFNSARFKAFINGLLEEMQPFPGPNSVVIMDNARIHHDPEIVELVES</sequence>
<evidence type="ECO:0000313" key="4">
    <source>
        <dbReference type="Proteomes" id="UP000015241"/>
    </source>
</evidence>
<keyword evidence="4" id="KW-1185">Reference proteome</keyword>
<gene>
    <name evidence="3" type="ORF">FOMPIDRAFT_1097293</name>
</gene>
<evidence type="ECO:0000259" key="2">
    <source>
        <dbReference type="Pfam" id="PF13358"/>
    </source>
</evidence>
<dbReference type="AlphaFoldDB" id="S8ERC2"/>
<dbReference type="GO" id="GO:0003676">
    <property type="term" value="F:nucleic acid binding"/>
    <property type="evidence" value="ECO:0007669"/>
    <property type="project" value="InterPro"/>
</dbReference>
<dbReference type="InParanoid" id="S8ERC2"/>
<dbReference type="InterPro" id="IPR038717">
    <property type="entry name" value="Tc1-like_DDE_dom"/>
</dbReference>
<accession>S8ERC2</accession>
<dbReference type="eggNOG" id="ENOG502R2BQ">
    <property type="taxonomic scope" value="Eukaryota"/>
</dbReference>
<dbReference type="PANTHER" id="PTHR46564">
    <property type="entry name" value="TRANSPOSASE"/>
    <property type="match status" value="1"/>
</dbReference>
<dbReference type="Proteomes" id="UP000015241">
    <property type="component" value="Unassembled WGS sequence"/>
</dbReference>
<dbReference type="Gene3D" id="3.30.420.10">
    <property type="entry name" value="Ribonuclease H-like superfamily/Ribonuclease H"/>
    <property type="match status" value="1"/>
</dbReference>
<reference evidence="3 4" key="1">
    <citation type="journal article" date="2012" name="Science">
        <title>The Paleozoic origin of enzymatic lignin decomposition reconstructed from 31 fungal genomes.</title>
        <authorList>
            <person name="Floudas D."/>
            <person name="Binder M."/>
            <person name="Riley R."/>
            <person name="Barry K."/>
            <person name="Blanchette R.A."/>
            <person name="Henrissat B."/>
            <person name="Martinez A.T."/>
            <person name="Otillar R."/>
            <person name="Spatafora J.W."/>
            <person name="Yadav J.S."/>
            <person name="Aerts A."/>
            <person name="Benoit I."/>
            <person name="Boyd A."/>
            <person name="Carlson A."/>
            <person name="Copeland A."/>
            <person name="Coutinho P.M."/>
            <person name="de Vries R.P."/>
            <person name="Ferreira P."/>
            <person name="Findley K."/>
            <person name="Foster B."/>
            <person name="Gaskell J."/>
            <person name="Glotzer D."/>
            <person name="Gorecki P."/>
            <person name="Heitman J."/>
            <person name="Hesse C."/>
            <person name="Hori C."/>
            <person name="Igarashi K."/>
            <person name="Jurgens J.A."/>
            <person name="Kallen N."/>
            <person name="Kersten P."/>
            <person name="Kohler A."/>
            <person name="Kuees U."/>
            <person name="Kumar T.K.A."/>
            <person name="Kuo A."/>
            <person name="LaButti K."/>
            <person name="Larrondo L.F."/>
            <person name="Lindquist E."/>
            <person name="Ling A."/>
            <person name="Lombard V."/>
            <person name="Lucas S."/>
            <person name="Lundell T."/>
            <person name="Martin R."/>
            <person name="McLaughlin D.J."/>
            <person name="Morgenstern I."/>
            <person name="Morin E."/>
            <person name="Murat C."/>
            <person name="Nagy L.G."/>
            <person name="Nolan M."/>
            <person name="Ohm R.A."/>
            <person name="Patyshakuliyeva A."/>
            <person name="Rokas A."/>
            <person name="Ruiz-Duenas F.J."/>
            <person name="Sabat G."/>
            <person name="Salamov A."/>
            <person name="Samejima M."/>
            <person name="Schmutz J."/>
            <person name="Slot J.C."/>
            <person name="St John F."/>
            <person name="Stenlid J."/>
            <person name="Sun H."/>
            <person name="Sun S."/>
            <person name="Syed K."/>
            <person name="Tsang A."/>
            <person name="Wiebenga A."/>
            <person name="Young D."/>
            <person name="Pisabarro A."/>
            <person name="Eastwood D.C."/>
            <person name="Martin F."/>
            <person name="Cullen D."/>
            <person name="Grigoriev I.V."/>
            <person name="Hibbett D.S."/>
        </authorList>
    </citation>
    <scope>NUCLEOTIDE SEQUENCE</scope>
    <source>
        <strain evidence="4">FP-58527</strain>
    </source>
</reference>
<feature type="domain" description="Tc1-like transposase DDE" evidence="2">
    <location>
        <begin position="1"/>
        <end position="68"/>
    </location>
</feature>
<evidence type="ECO:0000313" key="3">
    <source>
        <dbReference type="EMBL" id="EPT05539.1"/>
    </source>
</evidence>
<dbReference type="InterPro" id="IPR036397">
    <property type="entry name" value="RNaseH_sf"/>
</dbReference>
<protein>
    <recommendedName>
        <fullName evidence="2">Tc1-like transposase DDE domain-containing protein</fullName>
    </recommendedName>
</protein>
<evidence type="ECO:0000256" key="1">
    <source>
        <dbReference type="SAM" id="SignalP"/>
    </source>
</evidence>
<feature type="signal peptide" evidence="1">
    <location>
        <begin position="1"/>
        <end position="15"/>
    </location>
</feature>
<dbReference type="EMBL" id="KE504123">
    <property type="protein sequence ID" value="EPT05539.1"/>
    <property type="molecule type" value="Genomic_DNA"/>
</dbReference>
<dbReference type="OrthoDB" id="2266637at2759"/>
<feature type="non-terminal residue" evidence="3">
    <location>
        <position position="1"/>
    </location>
</feature>
<proteinExistence type="predicted"/>
<name>S8ERC2_FOMSC</name>
<keyword evidence="1" id="KW-0732">Signal</keyword>
<dbReference type="Pfam" id="PF13358">
    <property type="entry name" value="DDE_3"/>
    <property type="match status" value="1"/>
</dbReference>
<dbReference type="HOGENOM" id="CLU_188058_0_1_1"/>
<dbReference type="PANTHER" id="PTHR46564:SF1">
    <property type="entry name" value="TRANSPOSASE"/>
    <property type="match status" value="1"/>
</dbReference>